<dbReference type="SUPFAM" id="SSF55608">
    <property type="entry name" value="Homing endonucleases"/>
    <property type="match status" value="1"/>
</dbReference>
<evidence type="ECO:0000313" key="2">
    <source>
        <dbReference type="EMBL" id="OGM33590.1"/>
    </source>
</evidence>
<dbReference type="Gene3D" id="1.10.10.60">
    <property type="entry name" value="Homeodomain-like"/>
    <property type="match status" value="2"/>
</dbReference>
<organism evidence="2 3">
    <name type="scientific">Candidatus Woesebacteria bacterium RIFCSPHIGHO2_02_FULL_39_13</name>
    <dbReference type="NCBI Taxonomy" id="1802505"/>
    <lineage>
        <taxon>Bacteria</taxon>
        <taxon>Candidatus Woeseibacteriota</taxon>
    </lineage>
</organism>
<feature type="domain" description="Homing endonuclease LAGLIDADG" evidence="1">
    <location>
        <begin position="209"/>
        <end position="267"/>
    </location>
</feature>
<protein>
    <recommendedName>
        <fullName evidence="1">Homing endonuclease LAGLIDADG domain-containing protein</fullName>
    </recommendedName>
</protein>
<dbReference type="STRING" id="1802505.A3D01_01385"/>
<comment type="caution">
    <text evidence="2">The sequence shown here is derived from an EMBL/GenBank/DDBJ whole genome shotgun (WGS) entry which is preliminary data.</text>
</comment>
<dbReference type="GO" id="GO:0004519">
    <property type="term" value="F:endonuclease activity"/>
    <property type="evidence" value="ECO:0007669"/>
    <property type="project" value="InterPro"/>
</dbReference>
<dbReference type="InterPro" id="IPR027434">
    <property type="entry name" value="Homing_endonucl"/>
</dbReference>
<reference evidence="2 3" key="1">
    <citation type="journal article" date="2016" name="Nat. Commun.">
        <title>Thousands of microbial genomes shed light on interconnected biogeochemical processes in an aquifer system.</title>
        <authorList>
            <person name="Anantharaman K."/>
            <person name="Brown C.T."/>
            <person name="Hug L.A."/>
            <person name="Sharon I."/>
            <person name="Castelle C.J."/>
            <person name="Probst A.J."/>
            <person name="Thomas B.C."/>
            <person name="Singh A."/>
            <person name="Wilkins M.J."/>
            <person name="Karaoz U."/>
            <person name="Brodie E.L."/>
            <person name="Williams K.H."/>
            <person name="Hubbard S.S."/>
            <person name="Banfield J.F."/>
        </authorList>
    </citation>
    <scope>NUCLEOTIDE SEQUENCE [LARGE SCALE GENOMIC DNA]</scope>
</reference>
<name>A0A1F7Z282_9BACT</name>
<dbReference type="Pfam" id="PF14528">
    <property type="entry name" value="LAGLIDADG_3"/>
    <property type="match status" value="1"/>
</dbReference>
<proteinExistence type="predicted"/>
<dbReference type="Gene3D" id="3.10.28.10">
    <property type="entry name" value="Homing endonucleases"/>
    <property type="match status" value="1"/>
</dbReference>
<dbReference type="EMBL" id="MGGR01000016">
    <property type="protein sequence ID" value="OGM33590.1"/>
    <property type="molecule type" value="Genomic_DNA"/>
</dbReference>
<accession>A0A1F7Z282</accession>
<gene>
    <name evidence="2" type="ORF">A3D01_01385</name>
</gene>
<dbReference type="Proteomes" id="UP000177169">
    <property type="component" value="Unassembled WGS sequence"/>
</dbReference>
<dbReference type="AlphaFoldDB" id="A0A1F7Z282"/>
<sequence length="316" mass="36493">MPSSFFTPVQLERWYIQGHLSTYDIAAKSGCDSKTVYYWLKKYKISTRPRKIVSTNKTALEKLYKSGFSLKEIGKQIGCTPSAVLRKFRKFDISTRSPWEANTFHIKYKFSNNLLEKAYLIGFRIGDLNVAQRSPISSIIVKSNTTRVEQVLLLKKLFSKYGPVWISRPKSKPSVYHFTATVNNSFSFLLTKHSSIPRWIVRSKKLFFGFLAGYSDAEGSIGVYNGRATFRIGSYDKTILDQIHQFLQKNRVKNTILLETKAGRHGERIHNGDFYRVNIRDKQAINLCLTQLLPYLKHKNRIRCAELALKNVQSRM</sequence>
<evidence type="ECO:0000313" key="3">
    <source>
        <dbReference type="Proteomes" id="UP000177169"/>
    </source>
</evidence>
<evidence type="ECO:0000259" key="1">
    <source>
        <dbReference type="Pfam" id="PF14528"/>
    </source>
</evidence>
<dbReference type="InterPro" id="IPR004860">
    <property type="entry name" value="LAGLIDADG_dom"/>
</dbReference>